<reference evidence="14 16" key="1">
    <citation type="submission" date="2016-11" db="EMBL/GenBank/DDBJ databases">
        <authorList>
            <person name="Jaros S."/>
            <person name="Januszkiewicz K."/>
            <person name="Wedrychowicz H."/>
        </authorList>
    </citation>
    <scope>NUCLEOTIDE SEQUENCE [LARGE SCALE GENOMIC DNA]</scope>
    <source>
        <strain evidence="14">NVI 5450</strain>
    </source>
</reference>
<dbReference type="GO" id="GO:0030170">
    <property type="term" value="F:pyridoxal phosphate binding"/>
    <property type="evidence" value="ECO:0007669"/>
    <property type="project" value="InterPro"/>
</dbReference>
<dbReference type="PROSITE" id="PS00599">
    <property type="entry name" value="AA_TRANSFER_CLASS_2"/>
    <property type="match status" value="1"/>
</dbReference>
<dbReference type="EMBL" id="FPLD01000102">
    <property type="protein sequence ID" value="SGZ12585.1"/>
    <property type="molecule type" value="Genomic_DNA"/>
</dbReference>
<evidence type="ECO:0000313" key="13">
    <source>
        <dbReference type="EMBL" id="SGY98583.1"/>
    </source>
</evidence>
<keyword evidence="15" id="KW-1185">Reference proteome</keyword>
<reference evidence="13 15" key="2">
    <citation type="submission" date="2016-11" db="EMBL/GenBank/DDBJ databases">
        <authorList>
            <person name="Klemetsen T."/>
        </authorList>
    </citation>
    <scope>NUCLEOTIDE SEQUENCE [LARGE SCALE GENOMIC DNA]</scope>
    <source>
        <strain evidence="13">MT 2528</strain>
    </source>
</reference>
<dbReference type="PATRIC" id="fig|80854.5.peg.2447"/>
<evidence type="ECO:0000313" key="14">
    <source>
        <dbReference type="EMBL" id="SGZ12585.1"/>
    </source>
</evidence>
<evidence type="ECO:0000256" key="1">
    <source>
        <dbReference type="ARBA" id="ARBA00001933"/>
    </source>
</evidence>
<protein>
    <recommendedName>
        <fullName evidence="11">Histidinol-phosphate aminotransferase</fullName>
        <ecNumber evidence="11">2.6.1.9</ecNumber>
    </recommendedName>
    <alternativeName>
        <fullName evidence="11">Imidazole acetol-phosphate transaminase</fullName>
    </alternativeName>
</protein>
<dbReference type="InterPro" id="IPR001917">
    <property type="entry name" value="Aminotrans_II_pyridoxalP_BS"/>
</dbReference>
<keyword evidence="7 11" id="KW-0808">Transferase</keyword>
<dbReference type="OrthoDB" id="9813612at2"/>
<dbReference type="GeneID" id="61297474"/>
<dbReference type="Proteomes" id="UP000183794">
    <property type="component" value="Unassembled WGS sequence"/>
</dbReference>
<dbReference type="Gene3D" id="3.90.1150.10">
    <property type="entry name" value="Aspartate Aminotransferase, domain 1"/>
    <property type="match status" value="1"/>
</dbReference>
<keyword evidence="9 11" id="KW-0368">Histidine biosynthesis</keyword>
<dbReference type="SUPFAM" id="SSF53383">
    <property type="entry name" value="PLP-dependent transferases"/>
    <property type="match status" value="1"/>
</dbReference>
<keyword evidence="8 11" id="KW-0663">Pyridoxal phosphate</keyword>
<dbReference type="GO" id="GO:0004400">
    <property type="term" value="F:histidinol-phosphate transaminase activity"/>
    <property type="evidence" value="ECO:0007669"/>
    <property type="project" value="UniProtKB-UniRule"/>
</dbReference>
<evidence type="ECO:0000256" key="6">
    <source>
        <dbReference type="ARBA" id="ARBA00022605"/>
    </source>
</evidence>
<evidence type="ECO:0000256" key="11">
    <source>
        <dbReference type="HAMAP-Rule" id="MF_01023"/>
    </source>
</evidence>
<comment type="similarity">
    <text evidence="3 11">Belongs to the class-II pyridoxal-phosphate-dependent aminotransferase family. Histidinol-phosphate aminotransferase subfamily.</text>
</comment>
<dbReference type="InterPro" id="IPR015422">
    <property type="entry name" value="PyrdxlP-dep_Trfase_small"/>
</dbReference>
<dbReference type="GO" id="GO:0000105">
    <property type="term" value="P:L-histidine biosynthetic process"/>
    <property type="evidence" value="ECO:0007669"/>
    <property type="project" value="UniProtKB-UniRule"/>
</dbReference>
<dbReference type="PANTHER" id="PTHR42885:SF2">
    <property type="entry name" value="HISTIDINOL-PHOSPHATE AMINOTRANSFERASE"/>
    <property type="match status" value="1"/>
</dbReference>
<organism evidence="14 16">
    <name type="scientific">Moritella viscosa</name>
    <dbReference type="NCBI Taxonomy" id="80854"/>
    <lineage>
        <taxon>Bacteria</taxon>
        <taxon>Pseudomonadati</taxon>
        <taxon>Pseudomonadota</taxon>
        <taxon>Gammaproteobacteria</taxon>
        <taxon>Alteromonadales</taxon>
        <taxon>Moritellaceae</taxon>
        <taxon>Moritella</taxon>
    </lineage>
</organism>
<dbReference type="EMBL" id="FPLJ01000079">
    <property type="protein sequence ID" value="SGY98583.1"/>
    <property type="molecule type" value="Genomic_DNA"/>
</dbReference>
<evidence type="ECO:0000256" key="4">
    <source>
        <dbReference type="ARBA" id="ARBA00011738"/>
    </source>
</evidence>
<proteinExistence type="inferred from homology"/>
<dbReference type="NCBIfam" id="TIGR01141">
    <property type="entry name" value="hisC"/>
    <property type="match status" value="1"/>
</dbReference>
<dbReference type="EC" id="2.6.1.9" evidence="11"/>
<evidence type="ECO:0000256" key="7">
    <source>
        <dbReference type="ARBA" id="ARBA00022679"/>
    </source>
</evidence>
<dbReference type="PANTHER" id="PTHR42885">
    <property type="entry name" value="HISTIDINOL-PHOSPHATE AMINOTRANSFERASE-RELATED"/>
    <property type="match status" value="1"/>
</dbReference>
<name>A0A090IJ84_9GAMM</name>
<dbReference type="Proteomes" id="UP000182660">
    <property type="component" value="Unassembled WGS sequence"/>
</dbReference>
<sequence length="355" mass="38830">MSNKLAQLARKNVQELTPYLSARRIGGTGNIWLNANEAPDSGHYSLDCSRLNRYPEFQPESVIKGYADYAGVKPEQVITTRGADEAIELLIRTFCEPGKDSILINPPTYGMYEISAETCGVNIIRQDLDANFDPDYNAIKAQLDTVNVVFLCAPNNPTGNLLNTDRLTDLLNAAKDKAIIVCDEAYIEFCPEASQVSLLQDFDNLVILRTLSKAFALASLRCGFALASKTVIGLLSKVIAPYPVPEPVAQIATQALTESGISTMQARVAQLNGMRNAFIDELNQLQGIEKVFPATGNYVLVQFNDSQKVFSLLGEQGIVLRDFNSKVRLENCIRITLGSAAEMNNTLVALKSVLS</sequence>
<dbReference type="InterPro" id="IPR015424">
    <property type="entry name" value="PyrdxlP-dep_Trfase"/>
</dbReference>
<dbReference type="Gene3D" id="3.40.640.10">
    <property type="entry name" value="Type I PLP-dependent aspartate aminotransferase-like (Major domain)"/>
    <property type="match status" value="1"/>
</dbReference>
<evidence type="ECO:0000256" key="3">
    <source>
        <dbReference type="ARBA" id="ARBA00007970"/>
    </source>
</evidence>
<keyword evidence="6 11" id="KW-0028">Amino-acid biosynthesis</keyword>
<evidence type="ECO:0000256" key="5">
    <source>
        <dbReference type="ARBA" id="ARBA00022576"/>
    </source>
</evidence>
<dbReference type="Pfam" id="PF00155">
    <property type="entry name" value="Aminotran_1_2"/>
    <property type="match status" value="1"/>
</dbReference>
<dbReference type="RefSeq" id="WP_045110489.1">
    <property type="nucleotide sequence ID" value="NZ_CAWQZC010000025.1"/>
</dbReference>
<dbReference type="AlphaFoldDB" id="A0A090IJ84"/>
<dbReference type="HAMAP" id="MF_01023">
    <property type="entry name" value="HisC_aminotrans_2"/>
    <property type="match status" value="1"/>
</dbReference>
<keyword evidence="5 11" id="KW-0032">Aminotransferase</keyword>
<evidence type="ECO:0000313" key="16">
    <source>
        <dbReference type="Proteomes" id="UP000183794"/>
    </source>
</evidence>
<dbReference type="KEGG" id="mvs:MVIS_2296"/>
<comment type="subunit">
    <text evidence="4 11">Homodimer.</text>
</comment>
<comment type="cofactor">
    <cofactor evidence="1 11">
        <name>pyridoxal 5'-phosphate</name>
        <dbReference type="ChEBI" id="CHEBI:597326"/>
    </cofactor>
</comment>
<dbReference type="CDD" id="cd00609">
    <property type="entry name" value="AAT_like"/>
    <property type="match status" value="1"/>
</dbReference>
<dbReference type="UniPathway" id="UPA00031">
    <property type="reaction ID" value="UER00012"/>
</dbReference>
<dbReference type="InterPro" id="IPR005861">
    <property type="entry name" value="HisP_aminotrans"/>
</dbReference>
<dbReference type="HOGENOM" id="CLU_017584_3_1_6"/>
<dbReference type="InterPro" id="IPR015421">
    <property type="entry name" value="PyrdxlP-dep_Trfase_major"/>
</dbReference>
<comment type="catalytic activity">
    <reaction evidence="10 11">
        <text>L-histidinol phosphate + 2-oxoglutarate = 3-(imidazol-4-yl)-2-oxopropyl phosphate + L-glutamate</text>
        <dbReference type="Rhea" id="RHEA:23744"/>
        <dbReference type="ChEBI" id="CHEBI:16810"/>
        <dbReference type="ChEBI" id="CHEBI:29985"/>
        <dbReference type="ChEBI" id="CHEBI:57766"/>
        <dbReference type="ChEBI" id="CHEBI:57980"/>
        <dbReference type="EC" id="2.6.1.9"/>
    </reaction>
</comment>
<feature type="modified residue" description="N6-(pyridoxal phosphate)lysine" evidence="11">
    <location>
        <position position="213"/>
    </location>
</feature>
<feature type="domain" description="Aminotransferase class I/classII large" evidence="12">
    <location>
        <begin position="40"/>
        <end position="348"/>
    </location>
</feature>
<evidence type="ECO:0000256" key="10">
    <source>
        <dbReference type="ARBA" id="ARBA00047481"/>
    </source>
</evidence>
<evidence type="ECO:0000259" key="12">
    <source>
        <dbReference type="Pfam" id="PF00155"/>
    </source>
</evidence>
<dbReference type="STRING" id="80854.MVIS_2296"/>
<evidence type="ECO:0000256" key="9">
    <source>
        <dbReference type="ARBA" id="ARBA00023102"/>
    </source>
</evidence>
<accession>A0A090IJ84</accession>
<comment type="pathway">
    <text evidence="2 11">Amino-acid biosynthesis; L-histidine biosynthesis; L-histidine from 5-phospho-alpha-D-ribose 1-diphosphate: step 7/9.</text>
</comment>
<gene>
    <name evidence="11" type="primary">hisC</name>
    <name evidence="13" type="ORF">MT2528_3661</name>
    <name evidence="14" type="ORF">NVI5450_3857</name>
</gene>
<evidence type="ECO:0000313" key="15">
    <source>
        <dbReference type="Proteomes" id="UP000182660"/>
    </source>
</evidence>
<evidence type="ECO:0000256" key="8">
    <source>
        <dbReference type="ARBA" id="ARBA00022898"/>
    </source>
</evidence>
<dbReference type="InterPro" id="IPR004839">
    <property type="entry name" value="Aminotransferase_I/II_large"/>
</dbReference>
<evidence type="ECO:0000256" key="2">
    <source>
        <dbReference type="ARBA" id="ARBA00005011"/>
    </source>
</evidence>